<accession>A0ACA9KJB8</accession>
<proteinExistence type="predicted"/>
<dbReference type="Proteomes" id="UP000789525">
    <property type="component" value="Unassembled WGS sequence"/>
</dbReference>
<evidence type="ECO:0000313" key="1">
    <source>
        <dbReference type="EMBL" id="CAG8475973.1"/>
    </source>
</evidence>
<organism evidence="1 2">
    <name type="scientific">Acaulospora colombiana</name>
    <dbReference type="NCBI Taxonomy" id="27376"/>
    <lineage>
        <taxon>Eukaryota</taxon>
        <taxon>Fungi</taxon>
        <taxon>Fungi incertae sedis</taxon>
        <taxon>Mucoromycota</taxon>
        <taxon>Glomeromycotina</taxon>
        <taxon>Glomeromycetes</taxon>
        <taxon>Diversisporales</taxon>
        <taxon>Acaulosporaceae</taxon>
        <taxon>Acaulospora</taxon>
    </lineage>
</organism>
<comment type="caution">
    <text evidence="1">The sequence shown here is derived from an EMBL/GenBank/DDBJ whole genome shotgun (WGS) entry which is preliminary data.</text>
</comment>
<gene>
    <name evidence="1" type="ORF">ACOLOM_LOCUS1798</name>
</gene>
<protein>
    <submittedName>
        <fullName evidence="1">6514_t:CDS:1</fullName>
    </submittedName>
</protein>
<reference evidence="1" key="1">
    <citation type="submission" date="2021-06" db="EMBL/GenBank/DDBJ databases">
        <authorList>
            <person name="Kallberg Y."/>
            <person name="Tangrot J."/>
            <person name="Rosling A."/>
        </authorList>
    </citation>
    <scope>NUCLEOTIDE SEQUENCE</scope>
    <source>
        <strain evidence="1">CL356</strain>
    </source>
</reference>
<keyword evidence="2" id="KW-1185">Reference proteome</keyword>
<dbReference type="EMBL" id="CAJVPT010002126">
    <property type="protein sequence ID" value="CAG8475973.1"/>
    <property type="molecule type" value="Genomic_DNA"/>
</dbReference>
<sequence length="193" mass="22030">MVNLKRNQNSLSPSSLISPFFLISLYQPSSFYPFFLTAYLLIPSATSKLSSISTLLPRKSHHHKYHHKIPESHFKVVCNVECWAAAVVAGILILFCVSCVVHDFVVKRKNQKLNVNKKFSSVPDRGRNTRENRFFGNGSSRRLSATSLYEGRLNLSSLMLGKGGEVEGARAAREMQMKEIREGRREMKEKRRR</sequence>
<evidence type="ECO:0000313" key="2">
    <source>
        <dbReference type="Proteomes" id="UP000789525"/>
    </source>
</evidence>
<name>A0ACA9KJB8_9GLOM</name>